<reference evidence="1" key="2">
    <citation type="submission" date="2020-09" db="EMBL/GenBank/DDBJ databases">
        <authorList>
            <person name="Sun Q."/>
            <person name="Sedlacek I."/>
        </authorList>
    </citation>
    <scope>NUCLEOTIDE SEQUENCE</scope>
    <source>
        <strain evidence="1">CCM 8606</strain>
    </source>
</reference>
<dbReference type="Proteomes" id="UP000619536">
    <property type="component" value="Unassembled WGS sequence"/>
</dbReference>
<protein>
    <submittedName>
        <fullName evidence="1">Uncharacterized protein</fullName>
    </submittedName>
</protein>
<sequence>MNTLVAENLKNNMLNMLNKQLDKRIPNEFEIGYITPDPENNPLNGIITLAKCDRFVNLIAQLGYDYATNSVQYVTISKGKTSENKQERTLFAFEQLELDNIPLHAALQAIRPALTVLDAELNVTEAMSVFEVECLLAERNNLE</sequence>
<dbReference type="RefSeq" id="WP_188355758.1">
    <property type="nucleotide sequence ID" value="NZ_BMDH01000006.1"/>
</dbReference>
<gene>
    <name evidence="1" type="ORF">GCM10007377_15920</name>
</gene>
<evidence type="ECO:0000313" key="2">
    <source>
        <dbReference type="Proteomes" id="UP000619536"/>
    </source>
</evidence>
<evidence type="ECO:0000313" key="1">
    <source>
        <dbReference type="EMBL" id="GGI15442.1"/>
    </source>
</evidence>
<reference evidence="1" key="1">
    <citation type="journal article" date="2014" name="Int. J. Syst. Evol. Microbiol.">
        <title>Complete genome sequence of Corynebacterium casei LMG S-19264T (=DSM 44701T), isolated from a smear-ripened cheese.</title>
        <authorList>
            <consortium name="US DOE Joint Genome Institute (JGI-PGF)"/>
            <person name="Walter F."/>
            <person name="Albersmeier A."/>
            <person name="Kalinowski J."/>
            <person name="Ruckert C."/>
        </authorList>
    </citation>
    <scope>NUCLEOTIDE SEQUENCE</scope>
    <source>
        <strain evidence="1">CCM 8606</strain>
    </source>
</reference>
<accession>A0A8J3EZM3</accession>
<name>A0A8J3EZM3_9BIFI</name>
<comment type="caution">
    <text evidence="1">The sequence shown here is derived from an EMBL/GenBank/DDBJ whole genome shotgun (WGS) entry which is preliminary data.</text>
</comment>
<keyword evidence="2" id="KW-1185">Reference proteome</keyword>
<organism evidence="1 2">
    <name type="scientific">Galliscardovia ingluviei</name>
    <dbReference type="NCBI Taxonomy" id="1769422"/>
    <lineage>
        <taxon>Bacteria</taxon>
        <taxon>Bacillati</taxon>
        <taxon>Actinomycetota</taxon>
        <taxon>Actinomycetes</taxon>
        <taxon>Bifidobacteriales</taxon>
        <taxon>Bifidobacteriaceae</taxon>
        <taxon>Galliscardovia</taxon>
    </lineage>
</organism>
<dbReference type="EMBL" id="BMDH01000006">
    <property type="protein sequence ID" value="GGI15442.1"/>
    <property type="molecule type" value="Genomic_DNA"/>
</dbReference>
<dbReference type="AlphaFoldDB" id="A0A8J3EZM3"/>
<proteinExistence type="predicted"/>